<comment type="caution">
    <text evidence="1">The sequence shown here is derived from an EMBL/GenBank/DDBJ whole genome shotgun (WGS) entry which is preliminary data.</text>
</comment>
<reference evidence="1 2" key="1">
    <citation type="submission" date="2021-01" db="EMBL/GenBank/DDBJ databases">
        <title>Whole genome shotgun sequence of Catellatospora chokoriensis NBRC 107358.</title>
        <authorList>
            <person name="Komaki H."/>
            <person name="Tamura T."/>
        </authorList>
    </citation>
    <scope>NUCLEOTIDE SEQUENCE [LARGE SCALE GENOMIC DNA]</scope>
    <source>
        <strain evidence="1 2">NBRC 107358</strain>
    </source>
</reference>
<sequence length="186" mass="19778">MGTSPPQPEPAGGRAAAPPIPIQLAHLPTLGGLAVPWITATTPDGRHRLGAIDQVRSRQCLTHRLCQVCGKPHQGRIVFAMRERDLARMISPEPGMDPVCAAYTSTACPMLAGTMSHHASHASSMFAGIAISGGDPVGLRPGRPAEPWHYLWASGYRPITDPDTLMPAALLIPEQILKVRPIGGPR</sequence>
<name>A0A8J3JRM1_9ACTN</name>
<proteinExistence type="predicted"/>
<dbReference type="EMBL" id="BONG01000018">
    <property type="protein sequence ID" value="GIF89822.1"/>
    <property type="molecule type" value="Genomic_DNA"/>
</dbReference>
<evidence type="ECO:0000313" key="1">
    <source>
        <dbReference type="EMBL" id="GIF89822.1"/>
    </source>
</evidence>
<keyword evidence="2" id="KW-1185">Reference proteome</keyword>
<gene>
    <name evidence="1" type="ORF">Cch02nite_32660</name>
</gene>
<organism evidence="1 2">
    <name type="scientific">Catellatospora chokoriensis</name>
    <dbReference type="NCBI Taxonomy" id="310353"/>
    <lineage>
        <taxon>Bacteria</taxon>
        <taxon>Bacillati</taxon>
        <taxon>Actinomycetota</taxon>
        <taxon>Actinomycetes</taxon>
        <taxon>Micromonosporales</taxon>
        <taxon>Micromonosporaceae</taxon>
        <taxon>Catellatospora</taxon>
    </lineage>
</organism>
<dbReference type="Proteomes" id="UP000619293">
    <property type="component" value="Unassembled WGS sequence"/>
</dbReference>
<dbReference type="RefSeq" id="WP_191838967.1">
    <property type="nucleotide sequence ID" value="NZ_BAAALB010000008.1"/>
</dbReference>
<evidence type="ECO:0000313" key="2">
    <source>
        <dbReference type="Proteomes" id="UP000619293"/>
    </source>
</evidence>
<accession>A0A8J3JRM1</accession>
<protein>
    <submittedName>
        <fullName evidence="1">Uncharacterized protein</fullName>
    </submittedName>
</protein>
<dbReference type="AlphaFoldDB" id="A0A8J3JRM1"/>